<dbReference type="Proteomes" id="UP001292094">
    <property type="component" value="Unassembled WGS sequence"/>
</dbReference>
<name>A0AAE1P982_9EUCA</name>
<feature type="region of interest" description="Disordered" evidence="1">
    <location>
        <begin position="56"/>
        <end position="108"/>
    </location>
</feature>
<evidence type="ECO:0000313" key="2">
    <source>
        <dbReference type="EMBL" id="KAK4303269.1"/>
    </source>
</evidence>
<proteinExistence type="predicted"/>
<feature type="region of interest" description="Disordered" evidence="1">
    <location>
        <begin position="1"/>
        <end position="34"/>
    </location>
</feature>
<evidence type="ECO:0000256" key="1">
    <source>
        <dbReference type="SAM" id="MobiDB-lite"/>
    </source>
</evidence>
<feature type="compositionally biased region" description="Basic and acidic residues" evidence="1">
    <location>
        <begin position="1"/>
        <end position="10"/>
    </location>
</feature>
<dbReference type="AlphaFoldDB" id="A0AAE1P982"/>
<protein>
    <submittedName>
        <fullName evidence="2">Uncharacterized protein</fullName>
    </submittedName>
</protein>
<dbReference type="EMBL" id="JAWZYT010002607">
    <property type="protein sequence ID" value="KAK4303269.1"/>
    <property type="molecule type" value="Genomic_DNA"/>
</dbReference>
<evidence type="ECO:0000313" key="3">
    <source>
        <dbReference type="Proteomes" id="UP001292094"/>
    </source>
</evidence>
<comment type="caution">
    <text evidence="2">The sequence shown here is derived from an EMBL/GenBank/DDBJ whole genome shotgun (WGS) entry which is preliminary data.</text>
</comment>
<reference evidence="2" key="1">
    <citation type="submission" date="2023-11" db="EMBL/GenBank/DDBJ databases">
        <title>Genome assemblies of two species of porcelain crab, Petrolisthes cinctipes and Petrolisthes manimaculis (Anomura: Porcellanidae).</title>
        <authorList>
            <person name="Angst P."/>
        </authorList>
    </citation>
    <scope>NUCLEOTIDE SEQUENCE</scope>
    <source>
        <strain evidence="2">PB745_02</strain>
        <tissue evidence="2">Gill</tissue>
    </source>
</reference>
<sequence>MGVGSREEKKVKRKMKRRGCDGKEGGSCMVGGFGVEEGPISSFTILHLSFIIRREEEEEERKVEKEKKEDKVDKEKKEDKEEKEKEEDKVEKKKEDKENEDKKDYIIC</sequence>
<accession>A0AAE1P982</accession>
<gene>
    <name evidence="2" type="ORF">Pmani_024700</name>
</gene>
<keyword evidence="3" id="KW-1185">Reference proteome</keyword>
<organism evidence="2 3">
    <name type="scientific">Petrolisthes manimaculis</name>
    <dbReference type="NCBI Taxonomy" id="1843537"/>
    <lineage>
        <taxon>Eukaryota</taxon>
        <taxon>Metazoa</taxon>
        <taxon>Ecdysozoa</taxon>
        <taxon>Arthropoda</taxon>
        <taxon>Crustacea</taxon>
        <taxon>Multicrustacea</taxon>
        <taxon>Malacostraca</taxon>
        <taxon>Eumalacostraca</taxon>
        <taxon>Eucarida</taxon>
        <taxon>Decapoda</taxon>
        <taxon>Pleocyemata</taxon>
        <taxon>Anomura</taxon>
        <taxon>Galatheoidea</taxon>
        <taxon>Porcellanidae</taxon>
        <taxon>Petrolisthes</taxon>
    </lineage>
</organism>